<gene>
    <name evidence="12" type="ORF">PR048_004715</name>
</gene>
<organism evidence="12 13">
    <name type="scientific">Dryococelus australis</name>
    <dbReference type="NCBI Taxonomy" id="614101"/>
    <lineage>
        <taxon>Eukaryota</taxon>
        <taxon>Metazoa</taxon>
        <taxon>Ecdysozoa</taxon>
        <taxon>Arthropoda</taxon>
        <taxon>Hexapoda</taxon>
        <taxon>Insecta</taxon>
        <taxon>Pterygota</taxon>
        <taxon>Neoptera</taxon>
        <taxon>Polyneoptera</taxon>
        <taxon>Phasmatodea</taxon>
        <taxon>Verophasmatodea</taxon>
        <taxon>Anareolatae</taxon>
        <taxon>Phasmatidae</taxon>
        <taxon>Eurycanthinae</taxon>
        <taxon>Dryococelus</taxon>
    </lineage>
</organism>
<comment type="catalytic activity">
    <reaction evidence="9">
        <text>a secondary aliphatic amine + O2 + H2O = a primary amine + an aldehyde + H2O2</text>
        <dbReference type="Rhea" id="RHEA:26414"/>
        <dbReference type="ChEBI" id="CHEBI:15377"/>
        <dbReference type="ChEBI" id="CHEBI:15379"/>
        <dbReference type="ChEBI" id="CHEBI:16240"/>
        <dbReference type="ChEBI" id="CHEBI:17478"/>
        <dbReference type="ChEBI" id="CHEBI:58855"/>
        <dbReference type="ChEBI" id="CHEBI:65296"/>
        <dbReference type="EC" id="1.4.3.4"/>
    </reaction>
</comment>
<protein>
    <recommendedName>
        <fullName evidence="10">Amine oxidase</fullName>
        <ecNumber evidence="10">1.4.3.-</ecNumber>
    </recommendedName>
</protein>
<evidence type="ECO:0000256" key="4">
    <source>
        <dbReference type="ARBA" id="ARBA00022692"/>
    </source>
</evidence>
<comment type="caution">
    <text evidence="12">The sequence shown here is derived from an EMBL/GenBank/DDBJ whole genome shotgun (WGS) entry which is preliminary data.</text>
</comment>
<dbReference type="InterPro" id="IPR001613">
    <property type="entry name" value="Flavin_amine_oxidase"/>
</dbReference>
<evidence type="ECO:0000313" key="13">
    <source>
        <dbReference type="Proteomes" id="UP001159363"/>
    </source>
</evidence>
<keyword evidence="13" id="KW-1185">Reference proteome</keyword>
<evidence type="ECO:0000256" key="7">
    <source>
        <dbReference type="ARBA" id="ARBA00023128"/>
    </source>
</evidence>
<keyword evidence="5" id="KW-1133">Transmembrane helix</keyword>
<evidence type="ECO:0000256" key="10">
    <source>
        <dbReference type="RuleBase" id="RU362067"/>
    </source>
</evidence>
<evidence type="ECO:0000256" key="6">
    <source>
        <dbReference type="ARBA" id="ARBA00023002"/>
    </source>
</evidence>
<evidence type="ECO:0000256" key="3">
    <source>
        <dbReference type="ARBA" id="ARBA00005995"/>
    </source>
</evidence>
<dbReference type="EC" id="1.4.3.-" evidence="10"/>
<comment type="cofactor">
    <cofactor evidence="1 10">
        <name>FAD</name>
        <dbReference type="ChEBI" id="CHEBI:57692"/>
    </cofactor>
</comment>
<keyword evidence="10" id="KW-0285">Flavoprotein</keyword>
<dbReference type="PANTHER" id="PTHR43563:SF11">
    <property type="entry name" value="AMINE OXIDASE [FLAVIN-CONTAINING] A"/>
    <property type="match status" value="1"/>
</dbReference>
<evidence type="ECO:0000259" key="11">
    <source>
        <dbReference type="Pfam" id="PF01593"/>
    </source>
</evidence>
<accession>A0ABQ9I771</accession>
<evidence type="ECO:0000313" key="12">
    <source>
        <dbReference type="EMBL" id="KAJ8892135.1"/>
    </source>
</evidence>
<evidence type="ECO:0000256" key="5">
    <source>
        <dbReference type="ARBA" id="ARBA00022989"/>
    </source>
</evidence>
<name>A0ABQ9I771_9NEOP</name>
<dbReference type="InterPro" id="IPR050703">
    <property type="entry name" value="Flavin_MAO"/>
</dbReference>
<dbReference type="InterPro" id="IPR002937">
    <property type="entry name" value="Amino_oxidase"/>
</dbReference>
<keyword evidence="8" id="KW-0472">Membrane</keyword>
<sequence>MSFTQKAGPNGSLTHESDDVKVAINADLASEPKKISLIYSKPDENKKKSIKTSNLPQCKADDIDAVVEKSIILVCRVEEQMAMKGSGWTLDSPVHFMDKYWSSAPYIGGGYTCYYPPGVLTRFGKAIREPIAERIFLAGTETATQWTGYMSGAVEAGERAARENEGNPGSIPGRVTPGFSHVGIVVNDATCWRVFSEISVFSFALAFRILELLHMHLISFTSSLQMLILPTSGQGSAIEKANDAPADSDVLYTCGLVKISDVYEKNLYRPVEKTFVEKYLPGVGTILSRLKHKHPYNLLYQPTPFIPTNHTTHYNSTTMPRPFVHTNYTKQTYSPYQ</sequence>
<evidence type="ECO:0000256" key="8">
    <source>
        <dbReference type="ARBA" id="ARBA00023136"/>
    </source>
</evidence>
<keyword evidence="6 10" id="KW-0560">Oxidoreductase</keyword>
<dbReference type="EMBL" id="JARBHB010000002">
    <property type="protein sequence ID" value="KAJ8892135.1"/>
    <property type="molecule type" value="Genomic_DNA"/>
</dbReference>
<keyword evidence="4" id="KW-0812">Transmembrane</keyword>
<dbReference type="PANTHER" id="PTHR43563">
    <property type="entry name" value="AMINE OXIDASE"/>
    <property type="match status" value="1"/>
</dbReference>
<dbReference type="Proteomes" id="UP001159363">
    <property type="component" value="Chromosome 2"/>
</dbReference>
<dbReference type="PRINTS" id="PR00757">
    <property type="entry name" value="AMINEOXDASEF"/>
</dbReference>
<evidence type="ECO:0000256" key="1">
    <source>
        <dbReference type="ARBA" id="ARBA00001974"/>
    </source>
</evidence>
<evidence type="ECO:0000256" key="9">
    <source>
        <dbReference type="ARBA" id="ARBA00048448"/>
    </source>
</evidence>
<comment type="subcellular location">
    <subcellularLocation>
        <location evidence="2">Mitochondrion outer membrane</location>
        <topology evidence="2">Single-pass type IV membrane protein</topology>
        <orientation evidence="2">Cytoplasmic side</orientation>
    </subcellularLocation>
</comment>
<dbReference type="InterPro" id="IPR036188">
    <property type="entry name" value="FAD/NAD-bd_sf"/>
</dbReference>
<keyword evidence="7" id="KW-0496">Mitochondrion</keyword>
<dbReference type="SUPFAM" id="SSF51905">
    <property type="entry name" value="FAD/NAD(P)-binding domain"/>
    <property type="match status" value="1"/>
</dbReference>
<dbReference type="Pfam" id="PF01593">
    <property type="entry name" value="Amino_oxidase"/>
    <property type="match status" value="1"/>
</dbReference>
<reference evidence="12 13" key="1">
    <citation type="submission" date="2023-02" db="EMBL/GenBank/DDBJ databases">
        <title>LHISI_Scaffold_Assembly.</title>
        <authorList>
            <person name="Stuart O.P."/>
            <person name="Cleave R."/>
            <person name="Magrath M.J.L."/>
            <person name="Mikheyev A.S."/>
        </authorList>
    </citation>
    <scope>NUCLEOTIDE SEQUENCE [LARGE SCALE GENOMIC DNA]</scope>
    <source>
        <strain evidence="12">Daus_M_001</strain>
        <tissue evidence="12">Leg muscle</tissue>
    </source>
</reference>
<comment type="similarity">
    <text evidence="3 10">Belongs to the flavin monoamine oxidase family.</text>
</comment>
<dbReference type="Gene3D" id="3.50.50.60">
    <property type="entry name" value="FAD/NAD(P)-binding domain"/>
    <property type="match status" value="1"/>
</dbReference>
<proteinExistence type="inferred from homology"/>
<feature type="domain" description="Amine oxidase" evidence="11">
    <location>
        <begin position="91"/>
        <end position="163"/>
    </location>
</feature>
<keyword evidence="10" id="KW-0274">FAD</keyword>
<evidence type="ECO:0000256" key="2">
    <source>
        <dbReference type="ARBA" id="ARBA00004362"/>
    </source>
</evidence>